<dbReference type="Gene3D" id="1.10.260.40">
    <property type="entry name" value="lambda repressor-like DNA-binding domains"/>
    <property type="match status" value="1"/>
</dbReference>
<proteinExistence type="inferred from homology"/>
<organism evidence="3 4">
    <name type="scientific">Thiorhodovibrio frisius</name>
    <dbReference type="NCBI Taxonomy" id="631362"/>
    <lineage>
        <taxon>Bacteria</taxon>
        <taxon>Pseudomonadati</taxon>
        <taxon>Pseudomonadota</taxon>
        <taxon>Gammaproteobacteria</taxon>
        <taxon>Chromatiales</taxon>
        <taxon>Chromatiaceae</taxon>
        <taxon>Thiorhodovibrio</taxon>
    </lineage>
</organism>
<dbReference type="Gene3D" id="1.10.10.2910">
    <property type="match status" value="1"/>
</dbReference>
<feature type="domain" description="IrrE N-terminal-like" evidence="2">
    <location>
        <begin position="175"/>
        <end position="303"/>
    </location>
</feature>
<dbReference type="PANTHER" id="PTHR43236">
    <property type="entry name" value="ANTITOXIN HIGA1"/>
    <property type="match status" value="1"/>
</dbReference>
<evidence type="ECO:0000313" key="4">
    <source>
        <dbReference type="Proteomes" id="UP000002964"/>
    </source>
</evidence>
<dbReference type="PANTHER" id="PTHR43236:SF2">
    <property type="entry name" value="BLL0069 PROTEIN"/>
    <property type="match status" value="1"/>
</dbReference>
<dbReference type="InterPro" id="IPR001387">
    <property type="entry name" value="Cro/C1-type_HTH"/>
</dbReference>
<protein>
    <submittedName>
        <fullName evidence="3">Putative Zn peptidase</fullName>
    </submittedName>
</protein>
<dbReference type="AlphaFoldDB" id="H8Z365"/>
<keyword evidence="4" id="KW-1185">Reference proteome</keyword>
<gene>
    <name evidence="3" type="ORF">Thi970DRAFT_02003</name>
</gene>
<dbReference type="Proteomes" id="UP000002964">
    <property type="component" value="Unassembled WGS sequence"/>
</dbReference>
<sequence>MPRQETVAVQPSVLRWARESLGMAIPEVAERLKRPLADIERWESGDAAPTYAQLEKLAYGIYKRPLAVFFLPEPPRELQPKWEFRTLPEADLDTLSRDTHLQIRRAHAHQLALGELFEGGNPAPRRIWQILSLSRTRSIARQADEVRDALGIDMESQAGWSSDERALKAWRKAIEDAGVFVFKNAFKQKDISGFCLTDAEFPLIYLNNSTTKTRQTFSLLHELAHLLLDVRGIGKLDPSYVDRMRGKAQAIERFCNAVAAAVLIPEDDFRRQMARLPPHPEDITEEHFAQLACRYGVSRETTLRILVDQGRFPRKLYEEKAKTWAAQQKDGDGGNWFASQNAYLSQRFAQAVVQQHYRQRLTVEQASDLLGIKPKNFAGIEQRILQGSGA</sequence>
<evidence type="ECO:0000256" key="1">
    <source>
        <dbReference type="ARBA" id="ARBA00007227"/>
    </source>
</evidence>
<dbReference type="OrthoDB" id="9796786at2"/>
<name>H8Z365_9GAMM</name>
<dbReference type="InterPro" id="IPR010359">
    <property type="entry name" value="IrrE_HExxH"/>
</dbReference>
<dbReference type="GO" id="GO:0003677">
    <property type="term" value="F:DNA binding"/>
    <property type="evidence" value="ECO:0007669"/>
    <property type="project" value="InterPro"/>
</dbReference>
<evidence type="ECO:0000259" key="2">
    <source>
        <dbReference type="Pfam" id="PF06114"/>
    </source>
</evidence>
<reference evidence="3 4" key="2">
    <citation type="submission" date="2011-11" db="EMBL/GenBank/DDBJ databases">
        <authorList>
            <consortium name="US DOE Joint Genome Institute"/>
            <person name="Lucas S."/>
            <person name="Han J."/>
            <person name="Lapidus A."/>
            <person name="Cheng J.-F."/>
            <person name="Goodwin L."/>
            <person name="Pitluck S."/>
            <person name="Peters L."/>
            <person name="Ovchinnikova G."/>
            <person name="Zhang X."/>
            <person name="Detter J.C."/>
            <person name="Han C."/>
            <person name="Tapia R."/>
            <person name="Land M."/>
            <person name="Hauser L."/>
            <person name="Kyrpides N."/>
            <person name="Ivanova N."/>
            <person name="Pagani I."/>
            <person name="Vogl K."/>
            <person name="Liu Z."/>
            <person name="Overmann J."/>
            <person name="Frigaard N.-U."/>
            <person name="Bryant D."/>
            <person name="Woyke T."/>
        </authorList>
    </citation>
    <scope>NUCLEOTIDE SEQUENCE [LARGE SCALE GENOMIC DNA]</scope>
    <source>
        <strain evidence="3 4">970</strain>
    </source>
</reference>
<dbReference type="STRING" id="631362.Thi970DRAFT_02003"/>
<dbReference type="Pfam" id="PF06114">
    <property type="entry name" value="Peptidase_M78"/>
    <property type="match status" value="1"/>
</dbReference>
<dbReference type="HOGENOM" id="CLU_057454_0_1_6"/>
<dbReference type="InterPro" id="IPR052345">
    <property type="entry name" value="Rad_response_metalloprotease"/>
</dbReference>
<reference evidence="4" key="1">
    <citation type="submission" date="2011-06" db="EMBL/GenBank/DDBJ databases">
        <authorList>
            <consortium name="US DOE Joint Genome Institute (JGI-PGF)"/>
            <person name="Lucas S."/>
            <person name="Han J."/>
            <person name="Lapidus A."/>
            <person name="Cheng J.-F."/>
            <person name="Goodwin L."/>
            <person name="Pitluck S."/>
            <person name="Peters L."/>
            <person name="Land M.L."/>
            <person name="Hauser L."/>
            <person name="Vogl K."/>
            <person name="Liu Z."/>
            <person name="Overmann J."/>
            <person name="Frigaard N.-U."/>
            <person name="Bryant D.A."/>
            <person name="Woyke T.J."/>
        </authorList>
    </citation>
    <scope>NUCLEOTIDE SEQUENCE [LARGE SCALE GENOMIC DNA]</scope>
    <source>
        <strain evidence="4">970</strain>
    </source>
</reference>
<dbReference type="CDD" id="cd00093">
    <property type="entry name" value="HTH_XRE"/>
    <property type="match status" value="1"/>
</dbReference>
<dbReference type="InterPro" id="IPR010982">
    <property type="entry name" value="Lambda_DNA-bd_dom_sf"/>
</dbReference>
<dbReference type="EMBL" id="JH603169">
    <property type="protein sequence ID" value="EIC21773.1"/>
    <property type="molecule type" value="Genomic_DNA"/>
</dbReference>
<comment type="similarity">
    <text evidence="1">Belongs to the short-chain fatty acyl-CoA assimilation regulator (ScfR) family.</text>
</comment>
<evidence type="ECO:0000313" key="3">
    <source>
        <dbReference type="EMBL" id="EIC21773.1"/>
    </source>
</evidence>
<dbReference type="SUPFAM" id="SSF47413">
    <property type="entry name" value="lambda repressor-like DNA-binding domains"/>
    <property type="match status" value="1"/>
</dbReference>
<accession>H8Z365</accession>
<dbReference type="eggNOG" id="COG2856">
    <property type="taxonomic scope" value="Bacteria"/>
</dbReference>